<feature type="site" description="Positions MEP for the nucleophilic attack" evidence="14">
    <location>
        <position position="157"/>
    </location>
</feature>
<evidence type="ECO:0000256" key="2">
    <source>
        <dbReference type="ARBA" id="ARBA00001282"/>
    </source>
</evidence>
<dbReference type="AlphaFoldDB" id="T0IRT0"/>
<dbReference type="InterPro" id="IPR018294">
    <property type="entry name" value="ISPD_synthase_CS"/>
</dbReference>
<comment type="pathway">
    <text evidence="5 14">Isoprenoid biosynthesis; isopentenyl diphosphate biosynthesis via DXP pathway; isopentenyl diphosphate from 1-deoxy-D-xylulose 5-phosphate: step 2/6.</text>
</comment>
<comment type="pathway">
    <text evidence="4 14">Isoprenoid biosynthesis; isopentenyl diphosphate biosynthesis via DXP pathway; isopentenyl diphosphate from 1-deoxy-D-xylulose 5-phosphate: step 4/6.</text>
</comment>
<reference evidence="16 17" key="1">
    <citation type="journal article" date="2013" name="Genome Announc.">
        <title>Draft Genome Sequence of Sphingobium quisquiliarum Strain P25T, a Novel Hexachlorocyclohexane (HCH)-Degrading Bacterium Isolated from an HCH Dumpsite.</title>
        <authorList>
            <person name="Kumar Singh A."/>
            <person name="Sangwan N."/>
            <person name="Sharma A."/>
            <person name="Gupta V."/>
            <person name="Khurana J.P."/>
            <person name="Lal R."/>
        </authorList>
    </citation>
    <scope>NUCLEOTIDE SEQUENCE [LARGE SCALE GENOMIC DNA]</scope>
    <source>
        <strain evidence="16 17">P25</strain>
    </source>
</reference>
<dbReference type="SUPFAM" id="SSF53448">
    <property type="entry name" value="Nucleotide-diphospho-sugar transferases"/>
    <property type="match status" value="1"/>
</dbReference>
<dbReference type="Pfam" id="PF01128">
    <property type="entry name" value="IspD"/>
    <property type="match status" value="1"/>
</dbReference>
<feature type="domain" description="2-C-methyl-D-erythritol 2,4-cyclodiphosphate synthase" evidence="15">
    <location>
        <begin position="233"/>
        <end position="385"/>
    </location>
</feature>
<evidence type="ECO:0000313" key="17">
    <source>
        <dbReference type="Proteomes" id="UP000015525"/>
    </source>
</evidence>
<name>T0IRT0_9SPHN</name>
<feature type="binding site" evidence="14">
    <location>
        <position position="241"/>
    </location>
    <ligand>
        <name>a divalent metal cation</name>
        <dbReference type="ChEBI" id="CHEBI:60240"/>
    </ligand>
</feature>
<evidence type="ECO:0000256" key="11">
    <source>
        <dbReference type="ARBA" id="ARBA00023229"/>
    </source>
</evidence>
<evidence type="ECO:0000256" key="14">
    <source>
        <dbReference type="HAMAP-Rule" id="MF_01520"/>
    </source>
</evidence>
<feature type="binding site" evidence="14">
    <location>
        <begin position="363"/>
        <end position="366"/>
    </location>
    <ligand>
        <name>4-CDP-2-C-methyl-D-erythritol 2-phosphate</name>
        <dbReference type="ChEBI" id="CHEBI:57919"/>
    </ligand>
</feature>
<comment type="similarity">
    <text evidence="14">In the N-terminal section; belongs to the IspD/TarI cytidylyltransferase family. IspD subfamily.</text>
</comment>
<dbReference type="EC" id="4.6.1.12" evidence="14"/>
<dbReference type="InterPro" id="IPR020555">
    <property type="entry name" value="MECDP_synthase_CS"/>
</dbReference>
<dbReference type="HAMAP" id="MF_00108">
    <property type="entry name" value="IspD"/>
    <property type="match status" value="1"/>
</dbReference>
<evidence type="ECO:0000259" key="15">
    <source>
        <dbReference type="Pfam" id="PF02542"/>
    </source>
</evidence>
<dbReference type="HAMAP" id="MF_00107">
    <property type="entry name" value="IspF"/>
    <property type="match status" value="1"/>
</dbReference>
<keyword evidence="12 14" id="KW-0456">Lyase</keyword>
<dbReference type="FunFam" id="3.90.550.10:FF:000003">
    <property type="entry name" value="2-C-methyl-D-erythritol 4-phosphate cytidylyltransferase"/>
    <property type="match status" value="1"/>
</dbReference>
<dbReference type="InterPro" id="IPR001228">
    <property type="entry name" value="IspD"/>
</dbReference>
<keyword evidence="17" id="KW-1185">Reference proteome</keyword>
<dbReference type="Gene3D" id="3.90.550.10">
    <property type="entry name" value="Spore Coat Polysaccharide Biosynthesis Protein SpsA, Chain A"/>
    <property type="match status" value="1"/>
</dbReference>
<feature type="site" description="Positions MEP for the nucleophilic attack" evidence="14">
    <location>
        <position position="212"/>
    </location>
</feature>
<feature type="region of interest" description="2-C-methyl-D-erythritol 4-phosphate cytidylyltransferase" evidence="14">
    <location>
        <begin position="1"/>
        <end position="232"/>
    </location>
</feature>
<sequence>MMKIKHGVVALLVAAGQGSRAGGDMPKQFRQIAGKPVLAHAVDALAAHAPIDAILLVVGAGQEEAVRALLPGRPIAGIVAGADSRRGSVRAGLEAMAASGGAERVLIHDAARPFLPGEVIDRLLSALDLHAGAVPALPVADTLVRGDEGRAGPVVDRSALFRVQTPQAFHFDAILAAHRRWDEDREATDDAQMLREQGHDVILVEGDERLEKLTYPQDFARAEARLSAQRTTRVGMGYDVHRLAAGEELWLGGVRIDHDHGLAGHSDADVALHAIVDALLGALAEGDIGSHFPPSDPQWRGAASSRFLEYAADRVTARGGRIEHIDLTIICEAPKIGPHRDSIRQRIAEILAIGLDRVSVKATTTERLGFTGRREGIAAQAVATLALPALS</sequence>
<gene>
    <name evidence="14" type="primary">ispDF</name>
    <name evidence="16" type="ORF">L288_01525</name>
</gene>
<comment type="caution">
    <text evidence="14">Lacks conserved residue(s) required for the propagation of feature annotation.</text>
</comment>
<dbReference type="NCBIfam" id="NF006899">
    <property type="entry name" value="PRK09382.1"/>
    <property type="match status" value="1"/>
</dbReference>
<dbReference type="NCBIfam" id="TIGR00151">
    <property type="entry name" value="ispF"/>
    <property type="match status" value="1"/>
</dbReference>
<evidence type="ECO:0000256" key="4">
    <source>
        <dbReference type="ARBA" id="ARBA00004709"/>
    </source>
</evidence>
<evidence type="ECO:0000256" key="9">
    <source>
        <dbReference type="ARBA" id="ARBA00022695"/>
    </source>
</evidence>
<dbReference type="GO" id="GO:0050518">
    <property type="term" value="F:2-C-methyl-D-erythritol 4-phosphate cytidylyltransferase activity"/>
    <property type="evidence" value="ECO:0007669"/>
    <property type="project" value="UniProtKB-UniRule"/>
</dbReference>
<protein>
    <recommendedName>
        <fullName evidence="14">Bifunctional enzyme IspD/IspF</fullName>
    </recommendedName>
    <domain>
        <recommendedName>
            <fullName evidence="14">2-C-methyl-D-erythritol 4-phosphate cytidylyltransferase</fullName>
            <ecNumber evidence="14">2.7.7.60</ecNumber>
        </recommendedName>
        <alternativeName>
            <fullName evidence="14">4-diphosphocytidyl-2C-methyl-D-erythritol synthase</fullName>
        </alternativeName>
        <alternativeName>
            <fullName evidence="14">MEP cytidylyltransferase</fullName>
            <shortName evidence="14">MCT</shortName>
        </alternativeName>
    </domain>
    <domain>
        <recommendedName>
            <fullName evidence="14">2-C-methyl-D-erythritol 2,4-cyclodiphosphate synthase</fullName>
            <shortName evidence="14">MECDP-synthase</shortName>
            <shortName evidence="14">MECPP-synthase</shortName>
            <shortName evidence="14">MECPS</shortName>
            <ecNumber evidence="14">4.6.1.12</ecNumber>
        </recommendedName>
    </domain>
</protein>
<feature type="site" description="Transition state stabilizer" evidence="14">
    <location>
        <position position="27"/>
    </location>
</feature>
<evidence type="ECO:0000256" key="1">
    <source>
        <dbReference type="ARBA" id="ARBA00000200"/>
    </source>
</evidence>
<dbReference type="PATRIC" id="fig|1329909.3.peg.280"/>
<dbReference type="GO" id="GO:0019288">
    <property type="term" value="P:isopentenyl diphosphate biosynthetic process, methylerythritol 4-phosphate pathway"/>
    <property type="evidence" value="ECO:0007669"/>
    <property type="project" value="UniProtKB-UniRule"/>
</dbReference>
<dbReference type="FunFam" id="3.30.1330.50:FF:000003">
    <property type="entry name" value="2-C-methyl-D-erythritol 2,4-cyclodiphosphate synthase"/>
    <property type="match status" value="1"/>
</dbReference>
<dbReference type="PANTHER" id="PTHR43181">
    <property type="entry name" value="2-C-METHYL-D-ERYTHRITOL 2,4-CYCLODIPHOSPHATE SYNTHASE, CHLOROPLASTIC"/>
    <property type="match status" value="1"/>
</dbReference>
<evidence type="ECO:0000256" key="12">
    <source>
        <dbReference type="ARBA" id="ARBA00023239"/>
    </source>
</evidence>
<keyword evidence="8 14" id="KW-0808">Transferase</keyword>
<dbReference type="InterPro" id="IPR034683">
    <property type="entry name" value="IspD/TarI"/>
</dbReference>
<keyword evidence="11 14" id="KW-0414">Isoprene biosynthesis</keyword>
<comment type="similarity">
    <text evidence="7">Belongs to the IspD/TarI cytidylyltransferase family. IspD subfamily.</text>
</comment>
<dbReference type="Pfam" id="PF02542">
    <property type="entry name" value="YgbB"/>
    <property type="match status" value="1"/>
</dbReference>
<feature type="site" description="Transition state stabilizer" evidence="14">
    <location>
        <position position="265"/>
    </location>
</feature>
<comment type="similarity">
    <text evidence="14">In the C-terminal section; belongs to the IspF family.</text>
</comment>
<organism evidence="16 17">
    <name type="scientific">Sphingobium quisquiliarum P25</name>
    <dbReference type="NCBI Taxonomy" id="1329909"/>
    <lineage>
        <taxon>Bacteria</taxon>
        <taxon>Pseudomonadati</taxon>
        <taxon>Pseudomonadota</taxon>
        <taxon>Alphaproteobacteria</taxon>
        <taxon>Sphingomonadales</taxon>
        <taxon>Sphingomonadaceae</taxon>
        <taxon>Sphingobium</taxon>
    </lineage>
</organism>
<evidence type="ECO:0000256" key="5">
    <source>
        <dbReference type="ARBA" id="ARBA00004787"/>
    </source>
</evidence>
<keyword evidence="13 14" id="KW-0511">Multifunctional enzyme</keyword>
<evidence type="ECO:0000256" key="6">
    <source>
        <dbReference type="ARBA" id="ARBA00008480"/>
    </source>
</evidence>
<evidence type="ECO:0000313" key="16">
    <source>
        <dbReference type="EMBL" id="EQB14550.1"/>
    </source>
</evidence>
<dbReference type="EC" id="2.7.7.60" evidence="14"/>
<evidence type="ECO:0000256" key="10">
    <source>
        <dbReference type="ARBA" id="ARBA00022723"/>
    </source>
</evidence>
<evidence type="ECO:0000256" key="8">
    <source>
        <dbReference type="ARBA" id="ARBA00022679"/>
    </source>
</evidence>
<dbReference type="GO" id="GO:0008685">
    <property type="term" value="F:2-C-methyl-D-erythritol 2,4-cyclodiphosphate synthase activity"/>
    <property type="evidence" value="ECO:0007669"/>
    <property type="project" value="UniProtKB-UniRule"/>
</dbReference>
<feature type="binding site" evidence="14">
    <location>
        <position position="370"/>
    </location>
    <ligand>
        <name>4-CDP-2-C-methyl-D-erythritol 2-phosphate</name>
        <dbReference type="ChEBI" id="CHEBI:57919"/>
    </ligand>
</feature>
<dbReference type="NCBIfam" id="TIGR00453">
    <property type="entry name" value="ispD"/>
    <property type="match status" value="1"/>
</dbReference>
<dbReference type="UniPathway" id="UPA00056">
    <property type="reaction ID" value="UER00093"/>
</dbReference>
<feature type="site" description="Transition state stabilizer" evidence="14">
    <location>
        <position position="20"/>
    </location>
</feature>
<comment type="function">
    <text evidence="14">Bifunctional enzyme that catalyzes the formation of 4-diphosphocytidyl-2-C-methyl-D-erythritol from CTP and 2-C-methyl-D-erythritol 4-phosphate (MEP) (IspD), and catalyzes the conversion of 4-diphosphocytidyl-2-C-methyl-D-erythritol 2-phosphate (CDP-ME2P) to 2-C-methyl-D-erythritol 2,4-cyclodiphosphate (ME-CPP) with a corresponding release of cytidine 5-monophosphate (CMP) (IspF).</text>
</comment>
<dbReference type="InterPro" id="IPR029044">
    <property type="entry name" value="Nucleotide-diphossugar_trans"/>
</dbReference>
<dbReference type="PROSITE" id="PS01295">
    <property type="entry name" value="ISPD"/>
    <property type="match status" value="1"/>
</dbReference>
<dbReference type="GO" id="GO:0046872">
    <property type="term" value="F:metal ion binding"/>
    <property type="evidence" value="ECO:0007669"/>
    <property type="project" value="UniProtKB-KW"/>
</dbReference>
<comment type="catalytic activity">
    <reaction evidence="2 14">
        <text>2-C-methyl-D-erythritol 4-phosphate + CTP + H(+) = 4-CDP-2-C-methyl-D-erythritol + diphosphate</text>
        <dbReference type="Rhea" id="RHEA:13429"/>
        <dbReference type="ChEBI" id="CHEBI:15378"/>
        <dbReference type="ChEBI" id="CHEBI:33019"/>
        <dbReference type="ChEBI" id="CHEBI:37563"/>
        <dbReference type="ChEBI" id="CHEBI:57823"/>
        <dbReference type="ChEBI" id="CHEBI:58262"/>
        <dbReference type="EC" id="2.7.7.60"/>
    </reaction>
</comment>
<feature type="binding site" evidence="14">
    <location>
        <begin position="265"/>
        <end position="266"/>
    </location>
    <ligand>
        <name>4-CDP-2-C-methyl-D-erythritol 2-phosphate</name>
        <dbReference type="ChEBI" id="CHEBI:57919"/>
    </ligand>
</feature>
<feature type="binding site" evidence="14">
    <location>
        <position position="273"/>
    </location>
    <ligand>
        <name>a divalent metal cation</name>
        <dbReference type="ChEBI" id="CHEBI:60240"/>
    </ligand>
</feature>
<feature type="binding site" evidence="14">
    <location>
        <position position="373"/>
    </location>
    <ligand>
        <name>4-CDP-2-C-methyl-D-erythritol 2-phosphate</name>
        <dbReference type="ChEBI" id="CHEBI:57919"/>
    </ligand>
</feature>
<evidence type="ECO:0000256" key="13">
    <source>
        <dbReference type="ARBA" id="ARBA00023268"/>
    </source>
</evidence>
<comment type="catalytic activity">
    <reaction evidence="1 14">
        <text>4-CDP-2-C-methyl-D-erythritol 2-phosphate = 2-C-methyl-D-erythritol 2,4-cyclic diphosphate + CMP</text>
        <dbReference type="Rhea" id="RHEA:23864"/>
        <dbReference type="ChEBI" id="CHEBI:57919"/>
        <dbReference type="ChEBI" id="CHEBI:58483"/>
        <dbReference type="ChEBI" id="CHEBI:60377"/>
        <dbReference type="EC" id="4.6.1.12"/>
    </reaction>
</comment>
<feature type="binding site" evidence="14">
    <location>
        <begin position="239"/>
        <end position="241"/>
    </location>
    <ligand>
        <name>4-CDP-2-C-methyl-D-erythritol 2-phosphate</name>
        <dbReference type="ChEBI" id="CHEBI:57919"/>
    </ligand>
</feature>
<keyword evidence="10 14" id="KW-0479">Metal-binding</keyword>
<dbReference type="RefSeq" id="WP_021236635.1">
    <property type="nucleotide sequence ID" value="NZ_ATHO01000009.1"/>
</dbReference>
<comment type="caution">
    <text evidence="16">The sequence shown here is derived from an EMBL/GenBank/DDBJ whole genome shotgun (WGS) entry which is preliminary data.</text>
</comment>
<dbReference type="SUPFAM" id="SSF69765">
    <property type="entry name" value="IpsF-like"/>
    <property type="match status" value="1"/>
</dbReference>
<accession>T0IRT0</accession>
<comment type="cofactor">
    <cofactor evidence="3 14">
        <name>a divalent metal cation</name>
        <dbReference type="ChEBI" id="CHEBI:60240"/>
    </cofactor>
</comment>
<dbReference type="CDD" id="cd00554">
    <property type="entry name" value="MECDP_synthase"/>
    <property type="match status" value="1"/>
</dbReference>
<dbReference type="InterPro" id="IPR036571">
    <property type="entry name" value="MECDP_synthase_sf"/>
</dbReference>
<feature type="binding site" evidence="14">
    <location>
        <begin position="287"/>
        <end position="289"/>
    </location>
    <ligand>
        <name>4-CDP-2-C-methyl-D-erythritol 2-phosphate</name>
        <dbReference type="ChEBI" id="CHEBI:57919"/>
    </ligand>
</feature>
<dbReference type="PANTHER" id="PTHR43181:SF1">
    <property type="entry name" value="2-C-METHYL-D-ERYTHRITOL 2,4-CYCLODIPHOSPHATE SYNTHASE, CHLOROPLASTIC"/>
    <property type="match status" value="1"/>
</dbReference>
<evidence type="ECO:0000256" key="3">
    <source>
        <dbReference type="ARBA" id="ARBA00001968"/>
    </source>
</evidence>
<proteinExistence type="inferred from homology"/>
<feature type="binding site" evidence="14">
    <location>
        <position position="239"/>
    </location>
    <ligand>
        <name>a divalent metal cation</name>
        <dbReference type="ChEBI" id="CHEBI:60240"/>
    </ligand>
</feature>
<feature type="region of interest" description="2-C-methyl-D-erythritol 2,4-cyclodiphosphate synthase" evidence="14">
    <location>
        <begin position="233"/>
        <end position="391"/>
    </location>
</feature>
<dbReference type="InterPro" id="IPR003526">
    <property type="entry name" value="MECDP_synthase"/>
</dbReference>
<dbReference type="CDD" id="cd02516">
    <property type="entry name" value="CDP-ME_synthetase"/>
    <property type="match status" value="1"/>
</dbReference>
<feature type="site" description="Transition state stabilizer" evidence="14">
    <location>
        <position position="364"/>
    </location>
</feature>
<dbReference type="InterPro" id="IPR026596">
    <property type="entry name" value="IspD/F"/>
</dbReference>
<dbReference type="Proteomes" id="UP000015525">
    <property type="component" value="Unassembled WGS sequence"/>
</dbReference>
<dbReference type="EMBL" id="ATHO01000009">
    <property type="protein sequence ID" value="EQB14550.1"/>
    <property type="molecule type" value="Genomic_DNA"/>
</dbReference>
<dbReference type="Gene3D" id="3.30.1330.50">
    <property type="entry name" value="2-C-methyl-D-erythritol 2,4-cyclodiphosphate synthase"/>
    <property type="match status" value="1"/>
</dbReference>
<dbReference type="HAMAP" id="MF_01520">
    <property type="entry name" value="IspDF"/>
    <property type="match status" value="1"/>
</dbReference>
<evidence type="ECO:0000256" key="7">
    <source>
        <dbReference type="ARBA" id="ARBA00009789"/>
    </source>
</evidence>
<comment type="similarity">
    <text evidence="6">Belongs to the IspF family.</text>
</comment>
<keyword evidence="9 14" id="KW-0548">Nucleotidyltransferase</keyword>
<dbReference type="GO" id="GO:0016114">
    <property type="term" value="P:terpenoid biosynthetic process"/>
    <property type="evidence" value="ECO:0007669"/>
    <property type="project" value="InterPro"/>
</dbReference>
<dbReference type="PROSITE" id="PS01350">
    <property type="entry name" value="ISPF"/>
    <property type="match status" value="1"/>
</dbReference>